<dbReference type="PRINTS" id="PR01035">
    <property type="entry name" value="TCRTETA"/>
</dbReference>
<dbReference type="RefSeq" id="WP_094474854.1">
    <property type="nucleotide sequence ID" value="NZ_NOXT01000123.1"/>
</dbReference>
<proteinExistence type="predicted"/>
<evidence type="ECO:0000256" key="1">
    <source>
        <dbReference type="ARBA" id="ARBA00004141"/>
    </source>
</evidence>
<feature type="domain" description="Major facilitator superfamily (MFS) profile" evidence="6">
    <location>
        <begin position="9"/>
        <end position="402"/>
    </location>
</feature>
<keyword evidence="3 5" id="KW-1133">Transmembrane helix</keyword>
<feature type="transmembrane region" description="Helical" evidence="5">
    <location>
        <begin position="74"/>
        <end position="94"/>
    </location>
</feature>
<feature type="transmembrane region" description="Helical" evidence="5">
    <location>
        <begin position="380"/>
        <end position="398"/>
    </location>
</feature>
<dbReference type="InterPro" id="IPR011701">
    <property type="entry name" value="MFS"/>
</dbReference>
<evidence type="ECO:0000259" key="6">
    <source>
        <dbReference type="PROSITE" id="PS50850"/>
    </source>
</evidence>
<evidence type="ECO:0000256" key="5">
    <source>
        <dbReference type="SAM" id="Phobius"/>
    </source>
</evidence>
<dbReference type="PANTHER" id="PTHR11662">
    <property type="entry name" value="SOLUTE CARRIER FAMILY 17"/>
    <property type="match status" value="1"/>
</dbReference>
<dbReference type="PROSITE" id="PS50850">
    <property type="entry name" value="MFS"/>
    <property type="match status" value="1"/>
</dbReference>
<dbReference type="InterPro" id="IPR020846">
    <property type="entry name" value="MFS_dom"/>
</dbReference>
<evidence type="ECO:0000256" key="2">
    <source>
        <dbReference type="ARBA" id="ARBA00022692"/>
    </source>
</evidence>
<reference evidence="7 8" key="1">
    <citation type="submission" date="2017-07" db="EMBL/GenBank/DDBJ databases">
        <title>Sandarakinorhabdus cyanobacteriorum sp. nov., a novel bacterium isolated from cyanobacterial aggregates in a eutrophic lake.</title>
        <authorList>
            <person name="Cai H."/>
        </authorList>
    </citation>
    <scope>NUCLEOTIDE SEQUENCE [LARGE SCALE GENOMIC DNA]</scope>
    <source>
        <strain evidence="7 8">TH057</strain>
    </source>
</reference>
<dbReference type="EMBL" id="NOXT01000123">
    <property type="protein sequence ID" value="OYQ25023.1"/>
    <property type="molecule type" value="Genomic_DNA"/>
</dbReference>
<comment type="subcellular location">
    <subcellularLocation>
        <location evidence="1">Membrane</location>
        <topology evidence="1">Multi-pass membrane protein</topology>
    </subcellularLocation>
</comment>
<dbReference type="SUPFAM" id="SSF103473">
    <property type="entry name" value="MFS general substrate transporter"/>
    <property type="match status" value="1"/>
</dbReference>
<keyword evidence="8" id="KW-1185">Reference proteome</keyword>
<feature type="transmembrane region" description="Helical" evidence="5">
    <location>
        <begin position="46"/>
        <end position="67"/>
    </location>
</feature>
<evidence type="ECO:0000313" key="8">
    <source>
        <dbReference type="Proteomes" id="UP000216991"/>
    </source>
</evidence>
<dbReference type="PANTHER" id="PTHR11662:SF399">
    <property type="entry name" value="FI19708P1-RELATED"/>
    <property type="match status" value="1"/>
</dbReference>
<dbReference type="InterPro" id="IPR036259">
    <property type="entry name" value="MFS_trans_sf"/>
</dbReference>
<dbReference type="InterPro" id="IPR001958">
    <property type="entry name" value="Tet-R_TetA/multi-R_MdtG-like"/>
</dbReference>
<dbReference type="GO" id="GO:0022857">
    <property type="term" value="F:transmembrane transporter activity"/>
    <property type="evidence" value="ECO:0007669"/>
    <property type="project" value="InterPro"/>
</dbReference>
<dbReference type="AlphaFoldDB" id="A0A255Y7C8"/>
<keyword evidence="4 5" id="KW-0472">Membrane</keyword>
<evidence type="ECO:0000256" key="3">
    <source>
        <dbReference type="ARBA" id="ARBA00022989"/>
    </source>
</evidence>
<organism evidence="7 8">
    <name type="scientific">Sandarakinorhabdus cyanobacteriorum</name>
    <dbReference type="NCBI Taxonomy" id="1981098"/>
    <lineage>
        <taxon>Bacteria</taxon>
        <taxon>Pseudomonadati</taxon>
        <taxon>Pseudomonadota</taxon>
        <taxon>Alphaproteobacteria</taxon>
        <taxon>Sphingomonadales</taxon>
        <taxon>Sphingosinicellaceae</taxon>
        <taxon>Sandarakinorhabdus</taxon>
    </lineage>
</organism>
<feature type="transmembrane region" description="Helical" evidence="5">
    <location>
        <begin position="134"/>
        <end position="158"/>
    </location>
</feature>
<evidence type="ECO:0000256" key="4">
    <source>
        <dbReference type="ARBA" id="ARBA00023136"/>
    </source>
</evidence>
<feature type="transmembrane region" description="Helical" evidence="5">
    <location>
        <begin position="164"/>
        <end position="185"/>
    </location>
</feature>
<dbReference type="Proteomes" id="UP000216991">
    <property type="component" value="Unassembled WGS sequence"/>
</dbReference>
<feature type="transmembrane region" description="Helical" evidence="5">
    <location>
        <begin position="355"/>
        <end position="374"/>
    </location>
</feature>
<protein>
    <recommendedName>
        <fullName evidence="6">Major facilitator superfamily (MFS) profile domain-containing protein</fullName>
    </recommendedName>
</protein>
<gene>
    <name evidence="7" type="ORF">CHU93_14410</name>
</gene>
<accession>A0A255Y7C8</accession>
<evidence type="ECO:0000313" key="7">
    <source>
        <dbReference type="EMBL" id="OYQ25023.1"/>
    </source>
</evidence>
<dbReference type="InterPro" id="IPR050382">
    <property type="entry name" value="MFS_Na/Anion_cotransporter"/>
</dbReference>
<feature type="transmembrane region" description="Helical" evidence="5">
    <location>
        <begin position="215"/>
        <end position="241"/>
    </location>
</feature>
<sequence length="406" mass="43328">MLSRPLRWAIILIGAAIALNYIDRGAVSVAAPLIKDEFGLTNERYGVIVSSFYWTYVPALALAGWLADRMSVRLLMALGVATWALATIGMGFIGGMASGVTLLIILRLFMGLGEGVAFPCGSKLIARVPEGARGLANISLSGGLALGPLIGTLAGGWIMNIWGWEMMFIVFGLVTLVWLLPWWLARKGIEEGEGKHEVAPEPSAPMAAVMRQRSFWAITLLHLAGTFPLYFIVGWLPLWLVKARGYSIIDMSLLTSVFYVAQILGGTVSAWAIDRAIRAGGDGSAWRRGMLFAAVATCVVGLLLLPDIQGWPLLITVIALTGFGYGPMPNLLFVMGQTMAGPATAGRWVGVQTSLGNLSGIIGPVMTGIIVDAAGYRPAFIVTAAIVATGTLIFGLVVRRVEPVRW</sequence>
<feature type="transmembrane region" description="Helical" evidence="5">
    <location>
        <begin position="285"/>
        <end position="305"/>
    </location>
</feature>
<dbReference type="OrthoDB" id="9794076at2"/>
<dbReference type="Pfam" id="PF07690">
    <property type="entry name" value="MFS_1"/>
    <property type="match status" value="1"/>
</dbReference>
<dbReference type="GO" id="GO:0016020">
    <property type="term" value="C:membrane"/>
    <property type="evidence" value="ECO:0007669"/>
    <property type="project" value="UniProtKB-SubCell"/>
</dbReference>
<feature type="transmembrane region" description="Helical" evidence="5">
    <location>
        <begin position="311"/>
        <end position="334"/>
    </location>
</feature>
<feature type="transmembrane region" description="Helical" evidence="5">
    <location>
        <begin position="253"/>
        <end position="273"/>
    </location>
</feature>
<name>A0A255Y7C8_9SPHN</name>
<keyword evidence="2 5" id="KW-0812">Transmembrane</keyword>
<comment type="caution">
    <text evidence="7">The sequence shown here is derived from an EMBL/GenBank/DDBJ whole genome shotgun (WGS) entry which is preliminary data.</text>
</comment>
<feature type="transmembrane region" description="Helical" evidence="5">
    <location>
        <begin position="100"/>
        <end position="122"/>
    </location>
</feature>
<dbReference type="Gene3D" id="1.20.1250.20">
    <property type="entry name" value="MFS general substrate transporter like domains"/>
    <property type="match status" value="2"/>
</dbReference>